<feature type="compositionally biased region" description="Pro residues" evidence="1">
    <location>
        <begin position="138"/>
        <end position="162"/>
    </location>
</feature>
<dbReference type="AlphaFoldDB" id="A0A1F6DAK4"/>
<name>A0A1F6DAK4_9BACT</name>
<dbReference type="Proteomes" id="UP000177958">
    <property type="component" value="Unassembled WGS sequence"/>
</dbReference>
<gene>
    <name evidence="2" type="ORF">A2853_02000</name>
</gene>
<comment type="caution">
    <text evidence="2">The sequence shown here is derived from an EMBL/GenBank/DDBJ whole genome shotgun (WGS) entry which is preliminary data.</text>
</comment>
<proteinExistence type="predicted"/>
<sequence>MTTILDPELDKQLIARLKELPKVVRDAIESADIAQKLRELANTHKLHVDQWQKLENEVMLALLGFQPVEELPQNIKKEIGVTDETAAALAADISRVVFEPIRQELERELEHPEAKTEEVSGVETARSQILQDATPADPGAPPPAPPLPPPLPVQPATPPAPPQTEKAVRGPASGAYKSGEPSATRKDIHDDPYREPPA</sequence>
<accession>A0A1F6DAK4</accession>
<evidence type="ECO:0000313" key="2">
    <source>
        <dbReference type="EMBL" id="OGG58449.1"/>
    </source>
</evidence>
<feature type="region of interest" description="Disordered" evidence="1">
    <location>
        <begin position="107"/>
        <end position="198"/>
    </location>
</feature>
<organism evidence="2 3">
    <name type="scientific">Candidatus Kaiserbacteria bacterium RIFCSPHIGHO2_01_FULL_55_17</name>
    <dbReference type="NCBI Taxonomy" id="1798484"/>
    <lineage>
        <taxon>Bacteria</taxon>
        <taxon>Candidatus Kaiseribacteriota</taxon>
    </lineage>
</organism>
<evidence type="ECO:0000256" key="1">
    <source>
        <dbReference type="SAM" id="MobiDB-lite"/>
    </source>
</evidence>
<feature type="compositionally biased region" description="Basic and acidic residues" evidence="1">
    <location>
        <begin position="107"/>
        <end position="118"/>
    </location>
</feature>
<reference evidence="2 3" key="1">
    <citation type="journal article" date="2016" name="Nat. Commun.">
        <title>Thousands of microbial genomes shed light on interconnected biogeochemical processes in an aquifer system.</title>
        <authorList>
            <person name="Anantharaman K."/>
            <person name="Brown C.T."/>
            <person name="Hug L.A."/>
            <person name="Sharon I."/>
            <person name="Castelle C.J."/>
            <person name="Probst A.J."/>
            <person name="Thomas B.C."/>
            <person name="Singh A."/>
            <person name="Wilkins M.J."/>
            <person name="Karaoz U."/>
            <person name="Brodie E.L."/>
            <person name="Williams K.H."/>
            <person name="Hubbard S.S."/>
            <person name="Banfield J.F."/>
        </authorList>
    </citation>
    <scope>NUCLEOTIDE SEQUENCE [LARGE SCALE GENOMIC DNA]</scope>
</reference>
<protein>
    <submittedName>
        <fullName evidence="2">Uncharacterized protein</fullName>
    </submittedName>
</protein>
<feature type="compositionally biased region" description="Basic and acidic residues" evidence="1">
    <location>
        <begin position="183"/>
        <end position="198"/>
    </location>
</feature>
<evidence type="ECO:0000313" key="3">
    <source>
        <dbReference type="Proteomes" id="UP000177958"/>
    </source>
</evidence>
<dbReference type="EMBL" id="MFKX01000003">
    <property type="protein sequence ID" value="OGG58449.1"/>
    <property type="molecule type" value="Genomic_DNA"/>
</dbReference>